<feature type="non-terminal residue" evidence="2">
    <location>
        <position position="1"/>
    </location>
</feature>
<proteinExistence type="predicted"/>
<protein>
    <submittedName>
        <fullName evidence="2">Uncharacterized protein</fullName>
    </submittedName>
</protein>
<comment type="caution">
    <text evidence="2">The sequence shown here is derived from an EMBL/GenBank/DDBJ whole genome shotgun (WGS) entry which is preliminary data.</text>
</comment>
<evidence type="ECO:0000313" key="2">
    <source>
        <dbReference type="EMBL" id="KAK2083507.1"/>
    </source>
</evidence>
<accession>A0ABQ9TFI3</accession>
<reference evidence="2 3" key="1">
    <citation type="submission" date="2023-05" db="EMBL/GenBank/DDBJ databases">
        <title>B98-5 Cell Line De Novo Hybrid Assembly: An Optical Mapping Approach.</title>
        <authorList>
            <person name="Kananen K."/>
            <person name="Auerbach J.A."/>
            <person name="Kautto E."/>
            <person name="Blachly J.S."/>
        </authorList>
    </citation>
    <scope>NUCLEOTIDE SEQUENCE [LARGE SCALE GENOMIC DNA]</scope>
    <source>
        <strain evidence="2">B95-8</strain>
        <tissue evidence="2">Cell line</tissue>
    </source>
</reference>
<dbReference type="EMBL" id="JASSZA010000023">
    <property type="protein sequence ID" value="KAK2083507.1"/>
    <property type="molecule type" value="Genomic_DNA"/>
</dbReference>
<feature type="non-terminal residue" evidence="2">
    <location>
        <position position="63"/>
    </location>
</feature>
<evidence type="ECO:0000313" key="3">
    <source>
        <dbReference type="Proteomes" id="UP001266305"/>
    </source>
</evidence>
<feature type="region of interest" description="Disordered" evidence="1">
    <location>
        <begin position="1"/>
        <end position="63"/>
    </location>
</feature>
<sequence length="63" mass="6871">SQGWSEVPPLPSASPTRSYSYRPCRTQPVPLFSPAPTDLITPVPHRQTPGPSTRHPFPPGPIQ</sequence>
<name>A0ABQ9TFI3_SAGOE</name>
<gene>
    <name evidence="2" type="ORF">P7K49_038743</name>
</gene>
<organism evidence="2 3">
    <name type="scientific">Saguinus oedipus</name>
    <name type="common">Cotton-top tamarin</name>
    <name type="synonym">Oedipomidas oedipus</name>
    <dbReference type="NCBI Taxonomy" id="9490"/>
    <lineage>
        <taxon>Eukaryota</taxon>
        <taxon>Metazoa</taxon>
        <taxon>Chordata</taxon>
        <taxon>Craniata</taxon>
        <taxon>Vertebrata</taxon>
        <taxon>Euteleostomi</taxon>
        <taxon>Mammalia</taxon>
        <taxon>Eutheria</taxon>
        <taxon>Euarchontoglires</taxon>
        <taxon>Primates</taxon>
        <taxon>Haplorrhini</taxon>
        <taxon>Platyrrhini</taxon>
        <taxon>Cebidae</taxon>
        <taxon>Callitrichinae</taxon>
        <taxon>Saguinus</taxon>
    </lineage>
</organism>
<keyword evidence="3" id="KW-1185">Reference proteome</keyword>
<evidence type="ECO:0000256" key="1">
    <source>
        <dbReference type="SAM" id="MobiDB-lite"/>
    </source>
</evidence>
<dbReference type="Proteomes" id="UP001266305">
    <property type="component" value="Unassembled WGS sequence"/>
</dbReference>